<protein>
    <submittedName>
        <fullName evidence="7">Uncharacterized protein MJ0296</fullName>
    </submittedName>
</protein>
<sequence>MATLDVLTYGFALTTDQGSFGYSTNSLLRVGSHNILIDTGPSSRRPFLVKALKAKGLEADDIDIVILTHMHWDHCQNTDLFTNARVLVNPTEIDYARNPNKWDLAVASGMADMMRNMKVDTVSEGDKIVDGVSIIETPGHTKGHMSILAEINGENVILAGDAMPESGTVARGLPYNVFWDVEDAQESVEKMVAASNVFYPGHDRPFRVEGDEINYLEGPENIHIMDSTEGGGTASLTFTVSASRIVNVDIVQK</sequence>
<feature type="domain" description="Metallo-beta-lactamase" evidence="6">
    <location>
        <begin position="22"/>
        <end position="202"/>
    </location>
</feature>
<evidence type="ECO:0000256" key="2">
    <source>
        <dbReference type="ARBA" id="ARBA00007749"/>
    </source>
</evidence>
<dbReference type="SUPFAM" id="SSF56281">
    <property type="entry name" value="Metallo-hydrolase/oxidoreductase"/>
    <property type="match status" value="1"/>
</dbReference>
<comment type="similarity">
    <text evidence="2">Belongs to the metallo-beta-lactamase superfamily.</text>
</comment>
<reference evidence="7" key="1">
    <citation type="submission" date="2015-10" db="EMBL/GenBank/DDBJ databases">
        <authorList>
            <person name="Gilbert D.G."/>
        </authorList>
    </citation>
    <scope>NUCLEOTIDE SEQUENCE</scope>
</reference>
<dbReference type="PANTHER" id="PTHR42978:SF2">
    <property type="entry name" value="102 KBASES UNSTABLE REGION: FROM 1 TO 119443"/>
    <property type="match status" value="1"/>
</dbReference>
<dbReference type="PANTHER" id="PTHR42978">
    <property type="entry name" value="QUORUM-QUENCHING LACTONASE YTNP-RELATED-RELATED"/>
    <property type="match status" value="1"/>
</dbReference>
<evidence type="ECO:0000259" key="6">
    <source>
        <dbReference type="SMART" id="SM00849"/>
    </source>
</evidence>
<dbReference type="GO" id="GO:0046872">
    <property type="term" value="F:metal ion binding"/>
    <property type="evidence" value="ECO:0007669"/>
    <property type="project" value="UniProtKB-KW"/>
</dbReference>
<keyword evidence="3" id="KW-0479">Metal-binding</keyword>
<dbReference type="InterPro" id="IPR001279">
    <property type="entry name" value="Metallo-B-lactamas"/>
</dbReference>
<comment type="cofactor">
    <cofactor evidence="1">
        <name>Zn(2+)</name>
        <dbReference type="ChEBI" id="CHEBI:29105"/>
    </cofactor>
</comment>
<evidence type="ECO:0000256" key="3">
    <source>
        <dbReference type="ARBA" id="ARBA00022723"/>
    </source>
</evidence>
<dbReference type="AlphaFoldDB" id="A0A160VB53"/>
<evidence type="ECO:0000256" key="1">
    <source>
        <dbReference type="ARBA" id="ARBA00001947"/>
    </source>
</evidence>
<keyword evidence="4" id="KW-0378">Hydrolase</keyword>
<gene>
    <name evidence="7" type="ORF">MGWOODY_Clf2939</name>
</gene>
<accession>A0A160VB53</accession>
<dbReference type="SMART" id="SM00849">
    <property type="entry name" value="Lactamase_B"/>
    <property type="match status" value="1"/>
</dbReference>
<evidence type="ECO:0000256" key="5">
    <source>
        <dbReference type="ARBA" id="ARBA00022833"/>
    </source>
</evidence>
<name>A0A160VB53_9ZZZZ</name>
<evidence type="ECO:0000256" key="4">
    <source>
        <dbReference type="ARBA" id="ARBA00022801"/>
    </source>
</evidence>
<proteinExistence type="inferred from homology"/>
<evidence type="ECO:0000313" key="7">
    <source>
        <dbReference type="EMBL" id="CUV03412.1"/>
    </source>
</evidence>
<dbReference type="InterPro" id="IPR051013">
    <property type="entry name" value="MBL_superfamily_lactonases"/>
</dbReference>
<dbReference type="GO" id="GO:0016787">
    <property type="term" value="F:hydrolase activity"/>
    <property type="evidence" value="ECO:0007669"/>
    <property type="project" value="UniProtKB-KW"/>
</dbReference>
<dbReference type="Pfam" id="PF00753">
    <property type="entry name" value="Lactamase_B"/>
    <property type="match status" value="1"/>
</dbReference>
<dbReference type="EMBL" id="FAXA01000410">
    <property type="protein sequence ID" value="CUV03412.1"/>
    <property type="molecule type" value="Genomic_DNA"/>
</dbReference>
<dbReference type="Gene3D" id="3.60.15.10">
    <property type="entry name" value="Ribonuclease Z/Hydroxyacylglutathione hydrolase-like"/>
    <property type="match status" value="1"/>
</dbReference>
<dbReference type="InterPro" id="IPR036866">
    <property type="entry name" value="RibonucZ/Hydroxyglut_hydro"/>
</dbReference>
<organism evidence="7">
    <name type="scientific">hydrothermal vent metagenome</name>
    <dbReference type="NCBI Taxonomy" id="652676"/>
    <lineage>
        <taxon>unclassified sequences</taxon>
        <taxon>metagenomes</taxon>
        <taxon>ecological metagenomes</taxon>
    </lineage>
</organism>
<keyword evidence="5" id="KW-0862">Zinc</keyword>